<dbReference type="RefSeq" id="XP_062879318.1">
    <property type="nucleotide sequence ID" value="XM_063023248.1"/>
</dbReference>
<evidence type="ECO:0000313" key="2">
    <source>
        <dbReference type="Proteomes" id="UP001338582"/>
    </source>
</evidence>
<dbReference type="Proteomes" id="UP001338582">
    <property type="component" value="Chromosome 5"/>
</dbReference>
<reference evidence="1 2" key="1">
    <citation type="submission" date="2023-10" db="EMBL/GenBank/DDBJ databases">
        <title>Draft Genome Sequence of Candida saopaulonensis from a very Premature Infant with Sepsis.</title>
        <authorList>
            <person name="Ning Y."/>
            <person name="Dai R."/>
            <person name="Xiao M."/>
            <person name="Xu Y."/>
            <person name="Yan Q."/>
            <person name="Zhang L."/>
        </authorList>
    </citation>
    <scope>NUCLEOTIDE SEQUENCE [LARGE SCALE GENOMIC DNA]</scope>
    <source>
        <strain evidence="1 2">19XY460</strain>
    </source>
</reference>
<keyword evidence="2" id="KW-1185">Reference proteome</keyword>
<evidence type="ECO:0008006" key="3">
    <source>
        <dbReference type="Google" id="ProtNLM"/>
    </source>
</evidence>
<dbReference type="EMBL" id="CP138898">
    <property type="protein sequence ID" value="WPK26939.1"/>
    <property type="molecule type" value="Genomic_DNA"/>
</dbReference>
<dbReference type="GeneID" id="88175369"/>
<dbReference type="GO" id="GO:0003676">
    <property type="term" value="F:nucleic acid binding"/>
    <property type="evidence" value="ECO:0007669"/>
    <property type="project" value="InterPro"/>
</dbReference>
<proteinExistence type="predicted"/>
<dbReference type="KEGG" id="asau:88175369"/>
<dbReference type="SUPFAM" id="SSF54928">
    <property type="entry name" value="RNA-binding domain, RBD"/>
    <property type="match status" value="1"/>
</dbReference>
<protein>
    <recommendedName>
        <fullName evidence="3">RRM domain-containing protein</fullName>
    </recommendedName>
</protein>
<dbReference type="AlphaFoldDB" id="A0AAX4HEE1"/>
<name>A0AAX4HEE1_9ASCO</name>
<gene>
    <name evidence="1" type="ORF">PUMCH_004308</name>
</gene>
<organism evidence="1 2">
    <name type="scientific">Australozyma saopauloensis</name>
    <dbReference type="NCBI Taxonomy" id="291208"/>
    <lineage>
        <taxon>Eukaryota</taxon>
        <taxon>Fungi</taxon>
        <taxon>Dikarya</taxon>
        <taxon>Ascomycota</taxon>
        <taxon>Saccharomycotina</taxon>
        <taxon>Pichiomycetes</taxon>
        <taxon>Metschnikowiaceae</taxon>
        <taxon>Australozyma</taxon>
    </lineage>
</organism>
<dbReference type="InterPro" id="IPR035979">
    <property type="entry name" value="RBD_domain_sf"/>
</dbReference>
<accession>A0AAX4HEE1</accession>
<evidence type="ECO:0000313" key="1">
    <source>
        <dbReference type="EMBL" id="WPK26939.1"/>
    </source>
</evidence>
<sequence>MSRSGKVAYDRLLSLLHAKTVPEVRLKIPAVKRILYAHEPDTESESSILDDMMHSRWGEKPMITAIDEVESSLKNSPKSNVLRLRCPVGQVGRADLHNIYPRGRERQFALPEAVKKGLEFHVVKGRNPITLLFAGYYYLVFPNYNHACVYYLESKGKLINGFDMDLEFVSPNSDHLKFMGSPLLHTTNVFEPVRNFESLSENFRRLQSSEIFKESANQLKIVAELEKVLGDRSAYTNMDTDPLYDILEYFMDIPSRYSLVVVRNLPFGITRPTLNHLLWNYEFATEKNPQKSMRILHSNTTAQITLALMHFKDEANARRFVRNYHGSHWNKMSKANLKPLYEPIRCEIVD</sequence>